<proteinExistence type="predicted"/>
<keyword evidence="2" id="KW-1185">Reference proteome</keyword>
<organism evidence="1 2">
    <name type="scientific">Solanum verrucosum</name>
    <dbReference type="NCBI Taxonomy" id="315347"/>
    <lineage>
        <taxon>Eukaryota</taxon>
        <taxon>Viridiplantae</taxon>
        <taxon>Streptophyta</taxon>
        <taxon>Embryophyta</taxon>
        <taxon>Tracheophyta</taxon>
        <taxon>Spermatophyta</taxon>
        <taxon>Magnoliopsida</taxon>
        <taxon>eudicotyledons</taxon>
        <taxon>Gunneridae</taxon>
        <taxon>Pentapetalae</taxon>
        <taxon>asterids</taxon>
        <taxon>lamiids</taxon>
        <taxon>Solanales</taxon>
        <taxon>Solanaceae</taxon>
        <taxon>Solanoideae</taxon>
        <taxon>Solaneae</taxon>
        <taxon>Solanum</taxon>
    </lineage>
</organism>
<accession>A0AAF0TAW9</accession>
<evidence type="ECO:0000313" key="1">
    <source>
        <dbReference type="EMBL" id="WMV14227.1"/>
    </source>
</evidence>
<reference evidence="1" key="1">
    <citation type="submission" date="2023-08" db="EMBL/GenBank/DDBJ databases">
        <title>A de novo genome assembly of Solanum verrucosum Schlechtendal, a Mexican diploid species geographically isolated from the other diploid A-genome species in potato relatives.</title>
        <authorList>
            <person name="Hosaka K."/>
        </authorList>
    </citation>
    <scope>NUCLEOTIDE SEQUENCE</scope>
    <source>
        <tissue evidence="1">Young leaves</tissue>
    </source>
</reference>
<name>A0AAF0TAW9_SOLVR</name>
<dbReference type="EMBL" id="CP133613">
    <property type="protein sequence ID" value="WMV14227.1"/>
    <property type="molecule type" value="Genomic_DNA"/>
</dbReference>
<gene>
    <name evidence="1" type="ORF">MTR67_007612</name>
</gene>
<dbReference type="Gene3D" id="3.30.40.10">
    <property type="entry name" value="Zinc/RING finger domain, C3HC4 (zinc finger)"/>
    <property type="match status" value="1"/>
</dbReference>
<dbReference type="InterPro" id="IPR013083">
    <property type="entry name" value="Znf_RING/FYVE/PHD"/>
</dbReference>
<dbReference type="SUPFAM" id="SSF57850">
    <property type="entry name" value="RING/U-box"/>
    <property type="match status" value="1"/>
</dbReference>
<dbReference type="Proteomes" id="UP001234989">
    <property type="component" value="Chromosome 2"/>
</dbReference>
<protein>
    <recommendedName>
        <fullName evidence="3">RING-type domain-containing protein</fullName>
    </recommendedName>
</protein>
<evidence type="ECO:0008006" key="3">
    <source>
        <dbReference type="Google" id="ProtNLM"/>
    </source>
</evidence>
<evidence type="ECO:0000313" key="2">
    <source>
        <dbReference type="Proteomes" id="UP001234989"/>
    </source>
</evidence>
<dbReference type="AlphaFoldDB" id="A0AAF0TAW9"/>
<sequence length="99" mass="11585">MKAESGKAIFTGKCGNYFHFRCIGNNIKHENNLCPICRCKWKGSLSIWGTRMKVRNGEAILTAECRYFFHFKCICNNTKHVNHFCPIYTCKWKELPFSI</sequence>